<dbReference type="Proteomes" id="UP000009168">
    <property type="component" value="Unassembled WGS sequence"/>
</dbReference>
<sequence length="133" mass="16089">MEQLIYHFKLKNVTQKKSSKIQNIYLYLQIKKCMQSTFYQQQNIIFIFQLVAIFLQLYIVKFSKDNAYMQFDVSPFIIQQEKQTINQCIYIAFNLDFKIIDAGSVSQNKRFKCLERYSNKQTKKQIQYVCIYE</sequence>
<dbReference type="InParanoid" id="W7XJ43"/>
<feature type="transmembrane region" description="Helical" evidence="1">
    <location>
        <begin position="44"/>
        <end position="60"/>
    </location>
</feature>
<protein>
    <submittedName>
        <fullName evidence="2">Transmembrane protein, putative</fullName>
    </submittedName>
</protein>
<proteinExistence type="predicted"/>
<keyword evidence="1 2" id="KW-0812">Transmembrane</keyword>
<accession>W7XJ43</accession>
<keyword evidence="1" id="KW-1133">Transmembrane helix</keyword>
<dbReference type="EMBL" id="GG662749">
    <property type="protein sequence ID" value="EWS75196.1"/>
    <property type="molecule type" value="Genomic_DNA"/>
</dbReference>
<dbReference type="KEGG" id="tet:TTHERM_000091609"/>
<dbReference type="GeneID" id="24437231"/>
<dbReference type="RefSeq" id="XP_012652187.1">
    <property type="nucleotide sequence ID" value="XM_012796733.1"/>
</dbReference>
<keyword evidence="3" id="KW-1185">Reference proteome</keyword>
<evidence type="ECO:0000256" key="1">
    <source>
        <dbReference type="SAM" id="Phobius"/>
    </source>
</evidence>
<keyword evidence="1" id="KW-0472">Membrane</keyword>
<dbReference type="AlphaFoldDB" id="W7XJ43"/>
<evidence type="ECO:0000313" key="3">
    <source>
        <dbReference type="Proteomes" id="UP000009168"/>
    </source>
</evidence>
<reference evidence="3" key="1">
    <citation type="journal article" date="2006" name="PLoS Biol.">
        <title>Macronuclear genome sequence of the ciliate Tetrahymena thermophila, a model eukaryote.</title>
        <authorList>
            <person name="Eisen J.A."/>
            <person name="Coyne R.S."/>
            <person name="Wu M."/>
            <person name="Wu D."/>
            <person name="Thiagarajan M."/>
            <person name="Wortman J.R."/>
            <person name="Badger J.H."/>
            <person name="Ren Q."/>
            <person name="Amedeo P."/>
            <person name="Jones K.M."/>
            <person name="Tallon L.J."/>
            <person name="Delcher A.L."/>
            <person name="Salzberg S.L."/>
            <person name="Silva J.C."/>
            <person name="Haas B.J."/>
            <person name="Majoros W.H."/>
            <person name="Farzad M."/>
            <person name="Carlton J.M."/>
            <person name="Smith R.K. Jr."/>
            <person name="Garg J."/>
            <person name="Pearlman R.E."/>
            <person name="Karrer K.M."/>
            <person name="Sun L."/>
            <person name="Manning G."/>
            <person name="Elde N.C."/>
            <person name="Turkewitz A.P."/>
            <person name="Asai D.J."/>
            <person name="Wilkes D.E."/>
            <person name="Wang Y."/>
            <person name="Cai H."/>
            <person name="Collins K."/>
            <person name="Stewart B.A."/>
            <person name="Lee S.R."/>
            <person name="Wilamowska K."/>
            <person name="Weinberg Z."/>
            <person name="Ruzzo W.L."/>
            <person name="Wloga D."/>
            <person name="Gaertig J."/>
            <person name="Frankel J."/>
            <person name="Tsao C.-C."/>
            <person name="Gorovsky M.A."/>
            <person name="Keeling P.J."/>
            <person name="Waller R.F."/>
            <person name="Patron N.J."/>
            <person name="Cherry J.M."/>
            <person name="Stover N.A."/>
            <person name="Krieger C.J."/>
            <person name="del Toro C."/>
            <person name="Ryder H.F."/>
            <person name="Williamson S.C."/>
            <person name="Barbeau R.A."/>
            <person name="Hamilton E.P."/>
            <person name="Orias E."/>
        </authorList>
    </citation>
    <scope>NUCLEOTIDE SEQUENCE [LARGE SCALE GENOMIC DNA]</scope>
    <source>
        <strain evidence="3">SB210</strain>
    </source>
</reference>
<name>W7XJ43_TETTS</name>
<evidence type="ECO:0000313" key="2">
    <source>
        <dbReference type="EMBL" id="EWS75196.1"/>
    </source>
</evidence>
<organism evidence="2 3">
    <name type="scientific">Tetrahymena thermophila (strain SB210)</name>
    <dbReference type="NCBI Taxonomy" id="312017"/>
    <lineage>
        <taxon>Eukaryota</taxon>
        <taxon>Sar</taxon>
        <taxon>Alveolata</taxon>
        <taxon>Ciliophora</taxon>
        <taxon>Intramacronucleata</taxon>
        <taxon>Oligohymenophorea</taxon>
        <taxon>Hymenostomatida</taxon>
        <taxon>Tetrahymenina</taxon>
        <taxon>Tetrahymenidae</taxon>
        <taxon>Tetrahymena</taxon>
    </lineage>
</organism>
<gene>
    <name evidence="2" type="ORF">TTHERM_000091609</name>
</gene>